<evidence type="ECO:0000313" key="2">
    <source>
        <dbReference type="EMBL" id="RAL15171.1"/>
    </source>
</evidence>
<evidence type="ECO:0008006" key="4">
    <source>
        <dbReference type="Google" id="ProtNLM"/>
    </source>
</evidence>
<feature type="signal peptide" evidence="1">
    <location>
        <begin position="1"/>
        <end position="23"/>
    </location>
</feature>
<dbReference type="AlphaFoldDB" id="A0A395I4P9"/>
<evidence type="ECO:0000313" key="3">
    <source>
        <dbReference type="Proteomes" id="UP000248961"/>
    </source>
</evidence>
<keyword evidence="1" id="KW-0732">Signal</keyword>
<organism evidence="2 3">
    <name type="scientific">Aspergillus homomorphus (strain CBS 101889)</name>
    <dbReference type="NCBI Taxonomy" id="1450537"/>
    <lineage>
        <taxon>Eukaryota</taxon>
        <taxon>Fungi</taxon>
        <taxon>Dikarya</taxon>
        <taxon>Ascomycota</taxon>
        <taxon>Pezizomycotina</taxon>
        <taxon>Eurotiomycetes</taxon>
        <taxon>Eurotiomycetidae</taxon>
        <taxon>Eurotiales</taxon>
        <taxon>Aspergillaceae</taxon>
        <taxon>Aspergillus</taxon>
        <taxon>Aspergillus subgen. Circumdati</taxon>
    </lineage>
</organism>
<sequence length="226" mass="24211">MHCHLGTLLILLIGAAITPVLHAQQPSCSGQACYAACYEDSTRCLTECRTGASQVRNPRQARIFWRQCLNGCDAGIADCHSTCDRACRQSESDFDACSRDCLWQSVRGTRNCRITWTAGENRESCIVQAQSDRKSCETDCQIKHLPSSILATGTATRTPSPTGPVATSPCEIDLCSANSQVSACDCTCLNTLACEQKTCNDASNACGGDPTACGNAADGWELKTRI</sequence>
<dbReference type="RefSeq" id="XP_025554325.1">
    <property type="nucleotide sequence ID" value="XM_025696747.1"/>
</dbReference>
<gene>
    <name evidence="2" type="ORF">BO97DRAFT_421963</name>
</gene>
<reference evidence="2 3" key="1">
    <citation type="submission" date="2018-02" db="EMBL/GenBank/DDBJ databases">
        <title>The genomes of Aspergillus section Nigri reveals drivers in fungal speciation.</title>
        <authorList>
            <consortium name="DOE Joint Genome Institute"/>
            <person name="Vesth T.C."/>
            <person name="Nybo J."/>
            <person name="Theobald S."/>
            <person name="Brandl J."/>
            <person name="Frisvad J.C."/>
            <person name="Nielsen K.F."/>
            <person name="Lyhne E.K."/>
            <person name="Kogle M.E."/>
            <person name="Kuo A."/>
            <person name="Riley R."/>
            <person name="Clum A."/>
            <person name="Nolan M."/>
            <person name="Lipzen A."/>
            <person name="Salamov A."/>
            <person name="Henrissat B."/>
            <person name="Wiebenga A."/>
            <person name="De vries R.P."/>
            <person name="Grigoriev I.V."/>
            <person name="Mortensen U.H."/>
            <person name="Andersen M.R."/>
            <person name="Baker S.E."/>
        </authorList>
    </citation>
    <scope>NUCLEOTIDE SEQUENCE [LARGE SCALE GENOMIC DNA]</scope>
    <source>
        <strain evidence="2 3">CBS 101889</strain>
    </source>
</reference>
<protein>
    <recommendedName>
        <fullName evidence="4">Extracellular membrane protein CFEM domain-containing protein</fullName>
    </recommendedName>
</protein>
<dbReference type="EMBL" id="KZ824272">
    <property type="protein sequence ID" value="RAL15171.1"/>
    <property type="molecule type" value="Genomic_DNA"/>
</dbReference>
<proteinExistence type="predicted"/>
<evidence type="ECO:0000256" key="1">
    <source>
        <dbReference type="SAM" id="SignalP"/>
    </source>
</evidence>
<feature type="chain" id="PRO_5017385421" description="Extracellular membrane protein CFEM domain-containing protein" evidence="1">
    <location>
        <begin position="24"/>
        <end position="226"/>
    </location>
</feature>
<dbReference type="GeneID" id="37201036"/>
<accession>A0A395I4P9</accession>
<dbReference type="VEuPathDB" id="FungiDB:BO97DRAFT_421963"/>
<dbReference type="Proteomes" id="UP000248961">
    <property type="component" value="Unassembled WGS sequence"/>
</dbReference>
<keyword evidence="3" id="KW-1185">Reference proteome</keyword>
<name>A0A395I4P9_ASPHC</name>